<dbReference type="EMBL" id="FMSV02000123">
    <property type="protein sequence ID" value="SEH04839.1"/>
    <property type="molecule type" value="Genomic_DNA"/>
</dbReference>
<dbReference type="Pfam" id="PF14076">
    <property type="entry name" value="DUF4258"/>
    <property type="match status" value="1"/>
</dbReference>
<reference evidence="1 2" key="1">
    <citation type="submission" date="2016-10" db="EMBL/GenBank/DDBJ databases">
        <authorList>
            <person name="de Groot N.N."/>
        </authorList>
    </citation>
    <scope>NUCLEOTIDE SEQUENCE [LARGE SCALE GENOMIC DNA]</scope>
    <source>
        <strain evidence="1">MBHS1</strain>
    </source>
</reference>
<sequence>MTHHALDEMITDDLHIRDIENIILNGSIIRSEQDAKTLEIKYIVYGVSCDGFEAEVVAKIKNQLVIITVYLL</sequence>
<evidence type="ECO:0008006" key="3">
    <source>
        <dbReference type="Google" id="ProtNLM"/>
    </source>
</evidence>
<dbReference type="RefSeq" id="WP_103918859.1">
    <property type="nucleotide sequence ID" value="NZ_FMSV02000123.1"/>
</dbReference>
<name>A0A1H6F6C5_9GAMM</name>
<dbReference type="OrthoDB" id="488306at2"/>
<protein>
    <recommendedName>
        <fullName evidence="3">DUF4258 domain-containing protein</fullName>
    </recommendedName>
</protein>
<evidence type="ECO:0000313" key="1">
    <source>
        <dbReference type="EMBL" id="SEH04839.1"/>
    </source>
</evidence>
<dbReference type="InterPro" id="IPR025354">
    <property type="entry name" value="DUF4258"/>
</dbReference>
<gene>
    <name evidence="1" type="ORF">MBHS_00691</name>
</gene>
<accession>A0A1H6F6C5</accession>
<dbReference type="Proteomes" id="UP000236724">
    <property type="component" value="Unassembled WGS sequence"/>
</dbReference>
<proteinExistence type="predicted"/>
<evidence type="ECO:0000313" key="2">
    <source>
        <dbReference type="Proteomes" id="UP000236724"/>
    </source>
</evidence>
<dbReference type="AlphaFoldDB" id="A0A1H6F6C5"/>
<organism evidence="1 2">
    <name type="scientific">Candidatus Venteria ishoeyi</name>
    <dbReference type="NCBI Taxonomy" id="1899563"/>
    <lineage>
        <taxon>Bacteria</taxon>
        <taxon>Pseudomonadati</taxon>
        <taxon>Pseudomonadota</taxon>
        <taxon>Gammaproteobacteria</taxon>
        <taxon>Thiotrichales</taxon>
        <taxon>Thiotrichaceae</taxon>
        <taxon>Venteria</taxon>
    </lineage>
</organism>
<keyword evidence="2" id="KW-1185">Reference proteome</keyword>